<accession>A0ABQ8NW35</accession>
<evidence type="ECO:0000313" key="2">
    <source>
        <dbReference type="EMBL" id="KAI6302972.1"/>
    </source>
</evidence>
<keyword evidence="3" id="KW-1185">Reference proteome</keyword>
<keyword evidence="1" id="KW-0732">Signal</keyword>
<dbReference type="EMBL" id="JABSND010000018">
    <property type="protein sequence ID" value="KAI6302972.1"/>
    <property type="molecule type" value="Genomic_DNA"/>
</dbReference>
<organism evidence="2 3">
    <name type="scientific">Pyricularia grisea</name>
    <name type="common">Crabgrass-specific blast fungus</name>
    <name type="synonym">Magnaporthe grisea</name>
    <dbReference type="NCBI Taxonomy" id="148305"/>
    <lineage>
        <taxon>Eukaryota</taxon>
        <taxon>Fungi</taxon>
        <taxon>Dikarya</taxon>
        <taxon>Ascomycota</taxon>
        <taxon>Pezizomycotina</taxon>
        <taxon>Sordariomycetes</taxon>
        <taxon>Sordariomycetidae</taxon>
        <taxon>Magnaporthales</taxon>
        <taxon>Pyriculariaceae</taxon>
        <taxon>Pyricularia</taxon>
    </lineage>
</organism>
<protein>
    <submittedName>
        <fullName evidence="2">Uncharacterized protein</fullName>
    </submittedName>
</protein>
<evidence type="ECO:0000256" key="1">
    <source>
        <dbReference type="SAM" id="SignalP"/>
    </source>
</evidence>
<gene>
    <name evidence="2" type="ORF">MCOR33_001749</name>
</gene>
<sequence length="190" mass="21544">MKFIGFTTLLVLWVFTVRILADDTYNYQIASTAAAVAGVDLGAQSRSKYFAFYEEWASHNVAEQCASGLSHVRLVVGKVVVRRDRTRDFQATTYDLIKGNQGWWCLGLWGGETSANHDTGDWYANHYIKDGQWKRVSVDNNHRWAGEVNKLPVSEMKKIGEAYCATHKTYNAYNNNCITFAENLFNAIKV</sequence>
<feature type="signal peptide" evidence="1">
    <location>
        <begin position="1"/>
        <end position="21"/>
    </location>
</feature>
<name>A0ABQ8NW35_PYRGI</name>
<evidence type="ECO:0000313" key="3">
    <source>
        <dbReference type="Proteomes" id="UP001059893"/>
    </source>
</evidence>
<dbReference type="Proteomes" id="UP001059893">
    <property type="component" value="Unassembled WGS sequence"/>
</dbReference>
<feature type="chain" id="PRO_5045047029" evidence="1">
    <location>
        <begin position="22"/>
        <end position="190"/>
    </location>
</feature>
<reference evidence="2" key="1">
    <citation type="submission" date="2021-01" db="EMBL/GenBank/DDBJ databases">
        <title>Deciphering the adaptive evolutionary patterns associated with biogeogrpahic diversity in the finger millet blast pathogen Magnaporthe oryzae in Eastern Africa.</title>
        <authorList>
            <person name="Onyema G."/>
            <person name="Shittu T.A."/>
            <person name="Dodsworth S."/>
            <person name="Devilliers S."/>
            <person name="Muthumeenakshi S."/>
            <person name="Sreenivasaprasad S."/>
        </authorList>
    </citation>
    <scope>NUCLEOTIDE SEQUENCE</scope>
    <source>
        <strain evidence="2">D15/s37</strain>
    </source>
</reference>
<comment type="caution">
    <text evidence="2">The sequence shown here is derived from an EMBL/GenBank/DDBJ whole genome shotgun (WGS) entry which is preliminary data.</text>
</comment>
<proteinExistence type="predicted"/>